<dbReference type="Pfam" id="PF16391">
    <property type="entry name" value="DUF5000"/>
    <property type="match status" value="1"/>
</dbReference>
<evidence type="ECO:0000313" key="2">
    <source>
        <dbReference type="EMBL" id="AOM80623.1"/>
    </source>
</evidence>
<organism evidence="2 3">
    <name type="scientific">Pedobacter steynii</name>
    <dbReference type="NCBI Taxonomy" id="430522"/>
    <lineage>
        <taxon>Bacteria</taxon>
        <taxon>Pseudomonadati</taxon>
        <taxon>Bacteroidota</taxon>
        <taxon>Sphingobacteriia</taxon>
        <taxon>Sphingobacteriales</taxon>
        <taxon>Sphingobacteriaceae</taxon>
        <taxon>Pedobacter</taxon>
    </lineage>
</organism>
<evidence type="ECO:0000313" key="3">
    <source>
        <dbReference type="Proteomes" id="UP000094313"/>
    </source>
</evidence>
<dbReference type="SUPFAM" id="SSF49785">
    <property type="entry name" value="Galactose-binding domain-like"/>
    <property type="match status" value="1"/>
</dbReference>
<sequence length="387" mass="43346">MVGIAIFVSCQKSDDYKKYLVDGEKVYLDGATKFKVFPGNRRVLLTWARGVDTRIKRYKIVWNNKTDSVEFDATAFKAGDTVKRLLTNMAEANYAFSIFSIDDNGNKSIPVLIPSVNVYGPKYHSTLLNRTVKAAIYSESDKDVTIVWKKPDTINLSTSIWYTNLAGTQTKLMLAPNVDTTKIADWKMGTKFFYQSSYKPRTLAIDSFLVLTKDSLSIKNLPLSKALWKKINLPNDVDGNGYGSNFASIWDGQGGGYPNIYHTEGGSLPHHFTIDLGGVYQLTKFEEIGRTGCACHNPIKFEVWGIADITNAATTLPGNDEGWKAQSIAKGWTLLKEVERSDDGMAPFKVNLLEGIPPVRYIRIRVTKTLDNSVESHMSEISFWYNP</sequence>
<evidence type="ECO:0000259" key="1">
    <source>
        <dbReference type="Pfam" id="PF16391"/>
    </source>
</evidence>
<dbReference type="Proteomes" id="UP000094313">
    <property type="component" value="Chromosome"/>
</dbReference>
<accession>A0A1D7QPL5</accession>
<gene>
    <name evidence="2" type="ORF">BFS30_03625</name>
</gene>
<feature type="domain" description="DUF5000" evidence="1">
    <location>
        <begin position="250"/>
        <end position="384"/>
    </location>
</feature>
<dbReference type="Gene3D" id="2.60.120.260">
    <property type="entry name" value="Galactose-binding domain-like"/>
    <property type="match status" value="1"/>
</dbReference>
<reference evidence="2 3" key="1">
    <citation type="submission" date="2016-08" db="EMBL/GenBank/DDBJ databases">
        <authorList>
            <person name="Seilhamer J.J."/>
        </authorList>
    </citation>
    <scope>NUCLEOTIDE SEQUENCE [LARGE SCALE GENOMIC DNA]</scope>
    <source>
        <strain evidence="2 3">DX4</strain>
    </source>
</reference>
<protein>
    <recommendedName>
        <fullName evidence="1">DUF5000 domain-containing protein</fullName>
    </recommendedName>
</protein>
<dbReference type="InterPro" id="IPR032164">
    <property type="entry name" value="DUF5000"/>
</dbReference>
<dbReference type="AlphaFoldDB" id="A0A1D7QPL5"/>
<dbReference type="EMBL" id="CP017141">
    <property type="protein sequence ID" value="AOM80623.1"/>
    <property type="molecule type" value="Genomic_DNA"/>
</dbReference>
<dbReference type="Pfam" id="PF16389">
    <property type="entry name" value="DUF4998"/>
    <property type="match status" value="1"/>
</dbReference>
<dbReference type="InterPro" id="IPR008979">
    <property type="entry name" value="Galactose-bd-like_sf"/>
</dbReference>
<name>A0A1D7QPL5_9SPHI</name>
<proteinExistence type="predicted"/>
<keyword evidence="3" id="KW-1185">Reference proteome</keyword>
<dbReference type="KEGG" id="psty:BFS30_03625"/>